<dbReference type="Proteomes" id="UP001501565">
    <property type="component" value="Unassembled WGS sequence"/>
</dbReference>
<proteinExistence type="predicted"/>
<dbReference type="PROSITE" id="PS51257">
    <property type="entry name" value="PROKAR_LIPOPROTEIN"/>
    <property type="match status" value="1"/>
</dbReference>
<keyword evidence="1" id="KW-0732">Signal</keyword>
<feature type="chain" id="PRO_5047243244" description="ABC transporter substrate-binding protein" evidence="1">
    <location>
        <begin position="23"/>
        <end position="323"/>
    </location>
</feature>
<feature type="signal peptide" evidence="1">
    <location>
        <begin position="1"/>
        <end position="22"/>
    </location>
</feature>
<comment type="caution">
    <text evidence="2">The sequence shown here is derived from an EMBL/GenBank/DDBJ whole genome shotgun (WGS) entry which is preliminary data.</text>
</comment>
<evidence type="ECO:0000313" key="3">
    <source>
        <dbReference type="Proteomes" id="UP001501565"/>
    </source>
</evidence>
<dbReference type="EMBL" id="BAABBN010000007">
    <property type="protein sequence ID" value="GAA3925027.1"/>
    <property type="molecule type" value="Genomic_DNA"/>
</dbReference>
<accession>A0ABP7MKA1</accession>
<keyword evidence="3" id="KW-1185">Reference proteome</keyword>
<evidence type="ECO:0000313" key="2">
    <source>
        <dbReference type="EMBL" id="GAA3925027.1"/>
    </source>
</evidence>
<evidence type="ECO:0008006" key="4">
    <source>
        <dbReference type="Google" id="ProtNLM"/>
    </source>
</evidence>
<organism evidence="2 3">
    <name type="scientific">Litoribacillus peritrichatus</name>
    <dbReference type="NCBI Taxonomy" id="718191"/>
    <lineage>
        <taxon>Bacteria</taxon>
        <taxon>Pseudomonadati</taxon>
        <taxon>Pseudomonadota</taxon>
        <taxon>Gammaproteobacteria</taxon>
        <taxon>Oceanospirillales</taxon>
        <taxon>Oceanospirillaceae</taxon>
        <taxon>Litoribacillus</taxon>
    </lineage>
</organism>
<name>A0ABP7MKA1_9GAMM</name>
<reference evidence="3" key="1">
    <citation type="journal article" date="2019" name="Int. J. Syst. Evol. Microbiol.">
        <title>The Global Catalogue of Microorganisms (GCM) 10K type strain sequencing project: providing services to taxonomists for standard genome sequencing and annotation.</title>
        <authorList>
            <consortium name="The Broad Institute Genomics Platform"/>
            <consortium name="The Broad Institute Genome Sequencing Center for Infectious Disease"/>
            <person name="Wu L."/>
            <person name="Ma J."/>
        </authorList>
    </citation>
    <scope>NUCLEOTIDE SEQUENCE [LARGE SCALE GENOMIC DNA]</scope>
    <source>
        <strain evidence="3">JCM 17551</strain>
    </source>
</reference>
<protein>
    <recommendedName>
        <fullName evidence="4">ABC transporter substrate-binding protein</fullName>
    </recommendedName>
</protein>
<gene>
    <name evidence="2" type="ORF">GCM10022277_21170</name>
</gene>
<sequence>MTTFMRLIRGLIATILMMSLFACSSLSTSPNTTANQELPQPQTIQLATSVPVIASMARELIVKTAIELIYLPSSRYSIKRIPGWLARQPVNEYPEADAVLGIASVWPELDIYPHLRLQNIAIIPVDLAHAYVPGGERVALTERSGNTPHFFWLNPANSLIMLGILHRDLQAVVAGSSRFNETHKADIKRQLNANHLLMAQKLRQLQVAIDNQLLELNMMQVVIENTDLKELAAATLLPEATKGDAIESGFPSLLITNKQANHKKFKNLPEHILIWHIDDFAKPREGHFTERWANNLEALKENTTKPENLNAGKNDAETIIRPR</sequence>
<dbReference type="RefSeq" id="WP_344798353.1">
    <property type="nucleotide sequence ID" value="NZ_BAABBN010000007.1"/>
</dbReference>
<evidence type="ECO:0000256" key="1">
    <source>
        <dbReference type="SAM" id="SignalP"/>
    </source>
</evidence>